<accession>A0A9X9LCL0</accession>
<protein>
    <submittedName>
        <fullName evidence="2">Uncharacterized protein</fullName>
    </submittedName>
</protein>
<comment type="caution">
    <text evidence="2">The sequence shown here is derived from an EMBL/GenBank/DDBJ whole genome shotgun (WGS) entry which is preliminary data.</text>
</comment>
<evidence type="ECO:0000313" key="2">
    <source>
        <dbReference type="EMBL" id="VCW48789.1"/>
    </source>
</evidence>
<organism evidence="2 3">
    <name type="scientific">Gulo gulo</name>
    <name type="common">Wolverine</name>
    <name type="synonym">Gluton</name>
    <dbReference type="NCBI Taxonomy" id="48420"/>
    <lineage>
        <taxon>Eukaryota</taxon>
        <taxon>Metazoa</taxon>
        <taxon>Chordata</taxon>
        <taxon>Craniata</taxon>
        <taxon>Vertebrata</taxon>
        <taxon>Euteleostomi</taxon>
        <taxon>Mammalia</taxon>
        <taxon>Eutheria</taxon>
        <taxon>Laurasiatheria</taxon>
        <taxon>Carnivora</taxon>
        <taxon>Caniformia</taxon>
        <taxon>Musteloidea</taxon>
        <taxon>Mustelidae</taxon>
        <taxon>Guloninae</taxon>
        <taxon>Gulo</taxon>
    </lineage>
</organism>
<evidence type="ECO:0000256" key="1">
    <source>
        <dbReference type="SAM" id="MobiDB-lite"/>
    </source>
</evidence>
<evidence type="ECO:0000313" key="3">
    <source>
        <dbReference type="Proteomes" id="UP000269945"/>
    </source>
</evidence>
<reference evidence="2 3" key="1">
    <citation type="submission" date="2018-10" db="EMBL/GenBank/DDBJ databases">
        <authorList>
            <person name="Ekblom R."/>
            <person name="Jareborg N."/>
        </authorList>
    </citation>
    <scope>NUCLEOTIDE SEQUENCE [LARGE SCALE GENOMIC DNA]</scope>
    <source>
        <tissue evidence="2">Muscle</tissue>
    </source>
</reference>
<feature type="non-terminal residue" evidence="2">
    <location>
        <position position="60"/>
    </location>
</feature>
<proteinExistence type="predicted"/>
<gene>
    <name evidence="2" type="ORF">BN2614_LOCUS2</name>
</gene>
<feature type="region of interest" description="Disordered" evidence="1">
    <location>
        <begin position="1"/>
        <end position="60"/>
    </location>
</feature>
<keyword evidence="3" id="KW-1185">Reference proteome</keyword>
<sequence>MTLSPCGSPVPNYPPILSPHQRAKGKRDQGRKTRKKGKERLWTGRLRSGYQPGKTRTDVF</sequence>
<dbReference type="AlphaFoldDB" id="A0A9X9LCL0"/>
<name>A0A9X9LCL0_GULGU</name>
<dbReference type="Proteomes" id="UP000269945">
    <property type="component" value="Unassembled WGS sequence"/>
</dbReference>
<dbReference type="EMBL" id="CYRY02000181">
    <property type="protein sequence ID" value="VCW48789.1"/>
    <property type="molecule type" value="Genomic_DNA"/>
</dbReference>